<evidence type="ECO:0000256" key="12">
    <source>
        <dbReference type="ARBA" id="ARBA00044309"/>
    </source>
</evidence>
<dbReference type="GO" id="GO:0004725">
    <property type="term" value="F:protein tyrosine phosphatase activity"/>
    <property type="evidence" value="ECO:0007669"/>
    <property type="project" value="UniProtKB-EC"/>
</dbReference>
<evidence type="ECO:0000256" key="4">
    <source>
        <dbReference type="ARBA" id="ARBA00022490"/>
    </source>
</evidence>
<sequence>MNRMRKIVSKKKRRYQQDGFDLDLSYIRPNVIAMGYPADSYEGVYRNNIGDVSRFLSSKHGDKFYIYNLCVESERHYDGSRFNNNVCTDFSFEDHNPPTIKMVLAFCQHAETQLSLITDRTLVIHCKAGKGRTGVMSCCFLLYYYRDEYNDPLQTLKFYAQQRTSNEKGVTIPSQRRYVEYFGHLLNSQVLYSPKQIVFTGLLITYKQNQIRNTSLYYTVSSSDHRIQYQSSEIPLEYDTTINRDSLVDYSVLNAEHKHFIPPANQQCQILLEEDVLIEIFFTKTKRGKSEKLCHFWFNTFFLVDPNMQNILSVYTEKYPESNLGVLSACLIPEYGHKHLYTMIKKDIDGFHKDKLHRLAPSSFTVSVLFDYVPTPSSTLPQSEQSTILTETKANTNLKIIESGDQSSLIIGPSDKLIGKDELTQNNRLNQTNDKLTVPNDILNFHGSKRRSPRPVSYNARTFSLYTNGVSDWDSTDSESGINETNGNYGEAETCQTHF</sequence>
<dbReference type="AlphaFoldDB" id="A0A816AKA5"/>
<comment type="catalytic activity">
    <reaction evidence="7">
        <text>1,2-dioctanoyl-sn-glycero-3-phospho-(1D-myo-inositol-3,4,5-trisphosphate) + H2O = 1,2-dioctanoyl-sn-glycero-3-phospho-(1D-myo-inositol-4,5-bisphosphate) + phosphate</text>
        <dbReference type="Rhea" id="RHEA:43552"/>
        <dbReference type="ChEBI" id="CHEBI:15377"/>
        <dbReference type="ChEBI" id="CHEBI:43474"/>
        <dbReference type="ChEBI" id="CHEBI:83416"/>
        <dbReference type="ChEBI" id="CHEBI:83419"/>
    </reaction>
    <physiologicalReaction direction="left-to-right" evidence="7">
        <dbReference type="Rhea" id="RHEA:43553"/>
    </physiologicalReaction>
</comment>
<keyword evidence="5" id="KW-0378">Hydrolase</keyword>
<evidence type="ECO:0000256" key="9">
    <source>
        <dbReference type="ARBA" id="ARBA00043734"/>
    </source>
</evidence>
<evidence type="ECO:0000256" key="15">
    <source>
        <dbReference type="ARBA" id="ARBA00051341"/>
    </source>
</evidence>
<dbReference type="PROSITE" id="PS00383">
    <property type="entry name" value="TYR_PHOSPHATASE_1"/>
    <property type="match status" value="1"/>
</dbReference>
<dbReference type="GO" id="GO:0042995">
    <property type="term" value="C:cell projection"/>
    <property type="evidence" value="ECO:0007669"/>
    <property type="project" value="UniProtKB-ARBA"/>
</dbReference>
<evidence type="ECO:0000256" key="5">
    <source>
        <dbReference type="ARBA" id="ARBA00022801"/>
    </source>
</evidence>
<dbReference type="GO" id="GO:0005886">
    <property type="term" value="C:plasma membrane"/>
    <property type="evidence" value="ECO:0007669"/>
    <property type="project" value="TreeGrafter"/>
</dbReference>
<feature type="region of interest" description="Disordered" evidence="16">
    <location>
        <begin position="474"/>
        <end position="499"/>
    </location>
</feature>
<reference evidence="22" key="1">
    <citation type="submission" date="2021-02" db="EMBL/GenBank/DDBJ databases">
        <authorList>
            <person name="Nowell W R."/>
        </authorList>
    </citation>
    <scope>NUCLEOTIDE SEQUENCE</scope>
</reference>
<evidence type="ECO:0000256" key="1">
    <source>
        <dbReference type="ARBA" id="ARBA00004496"/>
    </source>
</evidence>
<accession>A0A816AKA5</accession>
<protein>
    <recommendedName>
        <fullName evidence="8">Phosphatidylinositol 3,4,5-trisphosphate 3-phosphatase and dual-specificity protein phosphatase PTEN</fullName>
        <ecNumber evidence="3">3.1.3.16</ecNumber>
        <ecNumber evidence="2">3.1.3.67</ecNumber>
    </recommendedName>
    <alternativeName>
        <fullName evidence="12">Inositol polyphosphate 3-phosphatase</fullName>
    </alternativeName>
</protein>
<dbReference type="InterPro" id="IPR016130">
    <property type="entry name" value="Tyr_Pase_AS"/>
</dbReference>
<dbReference type="InterPro" id="IPR051281">
    <property type="entry name" value="Dual-spec_lipid-protein_phosph"/>
</dbReference>
<dbReference type="SUPFAM" id="SSF52799">
    <property type="entry name" value="(Phosphotyrosine protein) phosphatases II"/>
    <property type="match status" value="1"/>
</dbReference>
<dbReference type="GO" id="GO:0005634">
    <property type="term" value="C:nucleus"/>
    <property type="evidence" value="ECO:0007669"/>
    <property type="project" value="TreeGrafter"/>
</dbReference>
<dbReference type="EMBL" id="CAJNON010000029">
    <property type="protein sequence ID" value="CAF0820772.1"/>
    <property type="molecule type" value="Genomic_DNA"/>
</dbReference>
<evidence type="ECO:0000259" key="18">
    <source>
        <dbReference type="PROSITE" id="PS51181"/>
    </source>
</evidence>
<evidence type="ECO:0000313" key="21">
    <source>
        <dbReference type="EMBL" id="CAF0950547.1"/>
    </source>
</evidence>
<dbReference type="GO" id="GO:0008285">
    <property type="term" value="P:negative regulation of cell population proliferation"/>
    <property type="evidence" value="ECO:0007669"/>
    <property type="project" value="TreeGrafter"/>
</dbReference>
<dbReference type="InterPro" id="IPR000387">
    <property type="entry name" value="Tyr_Pase_dom"/>
</dbReference>
<evidence type="ECO:0000256" key="2">
    <source>
        <dbReference type="ARBA" id="ARBA00013015"/>
    </source>
</evidence>
<feature type="domain" description="Phosphatase tensin-type" evidence="18">
    <location>
        <begin position="13"/>
        <end position="189"/>
    </location>
</feature>
<dbReference type="PANTHER" id="PTHR12305:SF81">
    <property type="entry name" value="PHOSPHATIDYLINOSITOL 3,4,5-TRISPHOSPHATE 3-PHOSPHATASE AND DUAL-SPECIFICITY PROTEIN PHOSPHATASE PTEN"/>
    <property type="match status" value="1"/>
</dbReference>
<evidence type="ECO:0000259" key="19">
    <source>
        <dbReference type="PROSITE" id="PS51182"/>
    </source>
</evidence>
<evidence type="ECO:0000313" key="23">
    <source>
        <dbReference type="EMBL" id="CAF3934633.1"/>
    </source>
</evidence>
<comment type="caution">
    <text evidence="22">The sequence shown here is derived from an EMBL/GenBank/DDBJ whole genome shotgun (WGS) entry which is preliminary data.</text>
</comment>
<evidence type="ECO:0000313" key="24">
    <source>
        <dbReference type="EMBL" id="CAF3947246.1"/>
    </source>
</evidence>
<organism evidence="22 25">
    <name type="scientific">Adineta steineri</name>
    <dbReference type="NCBI Taxonomy" id="433720"/>
    <lineage>
        <taxon>Eukaryota</taxon>
        <taxon>Metazoa</taxon>
        <taxon>Spiralia</taxon>
        <taxon>Gnathifera</taxon>
        <taxon>Rotifera</taxon>
        <taxon>Eurotatoria</taxon>
        <taxon>Bdelloidea</taxon>
        <taxon>Adinetida</taxon>
        <taxon>Adinetidae</taxon>
        <taxon>Adineta</taxon>
    </lineage>
</organism>
<dbReference type="GO" id="GO:0005829">
    <property type="term" value="C:cytosol"/>
    <property type="evidence" value="ECO:0007669"/>
    <property type="project" value="TreeGrafter"/>
</dbReference>
<dbReference type="Proteomes" id="UP000663832">
    <property type="component" value="Unassembled WGS sequence"/>
</dbReference>
<dbReference type="EMBL" id="CAJNOM010001167">
    <property type="protein sequence ID" value="CAF1596052.1"/>
    <property type="molecule type" value="Genomic_DNA"/>
</dbReference>
<dbReference type="Proteomes" id="UP000663877">
    <property type="component" value="Unassembled WGS sequence"/>
</dbReference>
<evidence type="ECO:0000256" key="14">
    <source>
        <dbReference type="ARBA" id="ARBA00048832"/>
    </source>
</evidence>
<dbReference type="InterPro" id="IPR035892">
    <property type="entry name" value="C2_domain_sf"/>
</dbReference>
<dbReference type="EMBL" id="CAJOAY010002239">
    <property type="protein sequence ID" value="CAF3934633.1"/>
    <property type="molecule type" value="Genomic_DNA"/>
</dbReference>
<dbReference type="Proteomes" id="UP000663868">
    <property type="component" value="Unassembled WGS sequence"/>
</dbReference>
<feature type="domain" description="Tyrosine specific protein phosphatases" evidence="17">
    <location>
        <begin position="122"/>
        <end position="177"/>
    </location>
</feature>
<dbReference type="SUPFAM" id="SSF49562">
    <property type="entry name" value="C2 domain (Calcium/lipid-binding domain, CaLB)"/>
    <property type="match status" value="1"/>
</dbReference>
<evidence type="ECO:0000313" key="25">
    <source>
        <dbReference type="Proteomes" id="UP000663832"/>
    </source>
</evidence>
<evidence type="ECO:0000256" key="16">
    <source>
        <dbReference type="SAM" id="MobiDB-lite"/>
    </source>
</evidence>
<dbReference type="GO" id="GO:0050793">
    <property type="term" value="P:regulation of developmental process"/>
    <property type="evidence" value="ECO:0007669"/>
    <property type="project" value="UniProtKB-ARBA"/>
</dbReference>
<dbReference type="GO" id="GO:0016314">
    <property type="term" value="F:phosphatidylinositol-3,4,5-trisphosphate 3-phosphatase activity"/>
    <property type="evidence" value="ECO:0007669"/>
    <property type="project" value="UniProtKB-EC"/>
</dbReference>
<dbReference type="GO" id="GO:0048870">
    <property type="term" value="P:cell motility"/>
    <property type="evidence" value="ECO:0007669"/>
    <property type="project" value="TreeGrafter"/>
</dbReference>
<feature type="domain" description="C2 tensin-type" evidence="19">
    <location>
        <begin position="189"/>
        <end position="373"/>
    </location>
</feature>
<dbReference type="PROSITE" id="PS51181">
    <property type="entry name" value="PPASE_TENSIN"/>
    <property type="match status" value="1"/>
</dbReference>
<dbReference type="InterPro" id="IPR014020">
    <property type="entry name" value="Tensin_C2-dom"/>
</dbReference>
<dbReference type="GO" id="GO:0051896">
    <property type="term" value="P:regulation of phosphatidylinositol 3-kinase/protein kinase B signal transduction"/>
    <property type="evidence" value="ECO:0007669"/>
    <property type="project" value="TreeGrafter"/>
</dbReference>
<name>A0A816AKA5_9BILA</name>
<comment type="catalytic activity">
    <reaction evidence="11">
        <text>1D-myo-inositol 1,3,4,5,6-pentakisphosphate + H2O = 1D-myo-inositol 1,4,5,6-tetrakisphosphate + phosphate</text>
        <dbReference type="Rhea" id="RHEA:77143"/>
        <dbReference type="ChEBI" id="CHEBI:15377"/>
        <dbReference type="ChEBI" id="CHEBI:43474"/>
        <dbReference type="ChEBI" id="CHEBI:57627"/>
        <dbReference type="ChEBI" id="CHEBI:57733"/>
    </reaction>
    <physiologicalReaction direction="left-to-right" evidence="11">
        <dbReference type="Rhea" id="RHEA:77144"/>
    </physiologicalReaction>
</comment>
<keyword evidence="4" id="KW-0963">Cytoplasm</keyword>
<comment type="subcellular location">
    <subcellularLocation>
        <location evidence="1">Cytoplasm</location>
    </subcellularLocation>
</comment>
<comment type="catalytic activity">
    <reaction evidence="10">
        <text>a 1,2-diacyl-sn-glycero-3-phospho-(1D-myo-inositol-3,4,5-trisphosphate) + H2O = a 1,2-diacyl-sn-glycero-3-phospho-(1D-myo-inositol-4,5-bisphosphate) + phosphate</text>
        <dbReference type="Rhea" id="RHEA:25017"/>
        <dbReference type="ChEBI" id="CHEBI:15377"/>
        <dbReference type="ChEBI" id="CHEBI:43474"/>
        <dbReference type="ChEBI" id="CHEBI:57836"/>
        <dbReference type="ChEBI" id="CHEBI:58456"/>
        <dbReference type="EC" id="3.1.3.67"/>
    </reaction>
    <physiologicalReaction direction="left-to-right" evidence="10">
        <dbReference type="Rhea" id="RHEA:25018"/>
    </physiologicalReaction>
</comment>
<dbReference type="PANTHER" id="PTHR12305">
    <property type="entry name" value="PHOSPHATASE WITH HOMOLOGY TO TENSIN"/>
    <property type="match status" value="1"/>
</dbReference>
<dbReference type="GO" id="GO:0004722">
    <property type="term" value="F:protein serine/threonine phosphatase activity"/>
    <property type="evidence" value="ECO:0007669"/>
    <property type="project" value="UniProtKB-EC"/>
</dbReference>
<keyword evidence="25" id="KW-1185">Reference proteome</keyword>
<dbReference type="Proteomes" id="UP000663891">
    <property type="component" value="Unassembled WGS sequence"/>
</dbReference>
<dbReference type="Pfam" id="PF22784">
    <property type="entry name" value="PTP-SAK"/>
    <property type="match status" value="1"/>
</dbReference>
<dbReference type="InterPro" id="IPR029021">
    <property type="entry name" value="Prot-tyrosine_phosphatase-like"/>
</dbReference>
<comment type="catalytic activity">
    <reaction evidence="6">
        <text>1,2-dihexadecanoyl-sn-glycero-3-phospho-(1D-myo-inositol-3,4,5-trisphosphate) + H2O = 1,2-dihexadecanoyl-sn-glycero-3-phospho-(1D-myo-inositol-4,5-bisphosphate) + phosphate</text>
        <dbReference type="Rhea" id="RHEA:43560"/>
        <dbReference type="ChEBI" id="CHEBI:15377"/>
        <dbReference type="ChEBI" id="CHEBI:43474"/>
        <dbReference type="ChEBI" id="CHEBI:83420"/>
        <dbReference type="ChEBI" id="CHEBI:83423"/>
    </reaction>
    <physiologicalReaction direction="left-to-right" evidence="6">
        <dbReference type="Rhea" id="RHEA:43561"/>
    </physiologicalReaction>
</comment>
<dbReference type="InterPro" id="IPR029023">
    <property type="entry name" value="Tensin_phosphatase"/>
</dbReference>
<dbReference type="OrthoDB" id="16692at2759"/>
<dbReference type="Gene3D" id="2.60.40.1110">
    <property type="match status" value="1"/>
</dbReference>
<evidence type="ECO:0000256" key="7">
    <source>
        <dbReference type="ARBA" id="ARBA00034268"/>
    </source>
</evidence>
<dbReference type="InterPro" id="IPR057023">
    <property type="entry name" value="PTP-SAK"/>
</dbReference>
<dbReference type="EMBL" id="CAJOBB010002199">
    <property type="protein sequence ID" value="CAF3947246.1"/>
    <property type="molecule type" value="Genomic_DNA"/>
</dbReference>
<proteinExistence type="predicted"/>
<evidence type="ECO:0000256" key="11">
    <source>
        <dbReference type="ARBA" id="ARBA00043762"/>
    </source>
</evidence>
<evidence type="ECO:0000256" key="10">
    <source>
        <dbReference type="ARBA" id="ARBA00043760"/>
    </source>
</evidence>
<dbReference type="PROSITE" id="PS51182">
    <property type="entry name" value="C2_TENSIN"/>
    <property type="match status" value="1"/>
</dbReference>
<dbReference type="GO" id="GO:0046856">
    <property type="term" value="P:phosphatidylinositol dephosphorylation"/>
    <property type="evidence" value="ECO:0007669"/>
    <property type="project" value="TreeGrafter"/>
</dbReference>
<evidence type="ECO:0000313" key="22">
    <source>
        <dbReference type="EMBL" id="CAF1596052.1"/>
    </source>
</evidence>
<feature type="compositionally biased region" description="Polar residues" evidence="16">
    <location>
        <begin position="478"/>
        <end position="499"/>
    </location>
</feature>
<comment type="catalytic activity">
    <reaction evidence="9">
        <text>1D-myo-inositol 1,3,4,5-tetrakisphosphate + H2O = 1D-myo-inositol 1,4,5-trisphosphate + phosphate</text>
        <dbReference type="Rhea" id="RHEA:77155"/>
        <dbReference type="ChEBI" id="CHEBI:15377"/>
        <dbReference type="ChEBI" id="CHEBI:43474"/>
        <dbReference type="ChEBI" id="CHEBI:57895"/>
        <dbReference type="ChEBI" id="CHEBI:203600"/>
    </reaction>
    <physiologicalReaction direction="left-to-right" evidence="9">
        <dbReference type="Rhea" id="RHEA:77156"/>
    </physiologicalReaction>
</comment>
<dbReference type="GO" id="GO:0043491">
    <property type="term" value="P:phosphatidylinositol 3-kinase/protein kinase B signal transduction"/>
    <property type="evidence" value="ECO:0007669"/>
    <property type="project" value="TreeGrafter"/>
</dbReference>
<dbReference type="EC" id="3.1.3.67" evidence="2"/>
<evidence type="ECO:0000256" key="3">
    <source>
        <dbReference type="ARBA" id="ARBA00013081"/>
    </source>
</evidence>
<comment type="catalytic activity">
    <reaction evidence="13">
        <text>O-phospho-L-seryl-[protein] + H2O = L-seryl-[protein] + phosphate</text>
        <dbReference type="Rhea" id="RHEA:20629"/>
        <dbReference type="Rhea" id="RHEA-COMP:9863"/>
        <dbReference type="Rhea" id="RHEA-COMP:11604"/>
        <dbReference type="ChEBI" id="CHEBI:15377"/>
        <dbReference type="ChEBI" id="CHEBI:29999"/>
        <dbReference type="ChEBI" id="CHEBI:43474"/>
        <dbReference type="ChEBI" id="CHEBI:83421"/>
        <dbReference type="EC" id="3.1.3.16"/>
    </reaction>
    <physiologicalReaction direction="left-to-right" evidence="13">
        <dbReference type="Rhea" id="RHEA:20630"/>
    </physiologicalReaction>
</comment>
<gene>
    <name evidence="21" type="ORF">BJG266_LOCUS13187</name>
    <name evidence="24" type="ORF">KXQ929_LOCUS25394</name>
    <name evidence="23" type="ORF">OKA104_LOCUS26024</name>
    <name evidence="22" type="ORF">QVE165_LOCUS51918</name>
    <name evidence="20" type="ORF">VCS650_LOCUS5059</name>
</gene>
<evidence type="ECO:0000313" key="20">
    <source>
        <dbReference type="EMBL" id="CAF0820772.1"/>
    </source>
</evidence>
<evidence type="ECO:0000256" key="6">
    <source>
        <dbReference type="ARBA" id="ARBA00034256"/>
    </source>
</evidence>
<evidence type="ECO:0000256" key="13">
    <source>
        <dbReference type="ARBA" id="ARBA00047986"/>
    </source>
</evidence>
<comment type="catalytic activity">
    <reaction evidence="14">
        <text>O-phospho-L-threonyl-[protein] + H2O = L-threonyl-[protein] + phosphate</text>
        <dbReference type="Rhea" id="RHEA:47004"/>
        <dbReference type="Rhea" id="RHEA-COMP:11060"/>
        <dbReference type="Rhea" id="RHEA-COMP:11605"/>
        <dbReference type="ChEBI" id="CHEBI:15377"/>
        <dbReference type="ChEBI" id="CHEBI:30013"/>
        <dbReference type="ChEBI" id="CHEBI:43474"/>
        <dbReference type="ChEBI" id="CHEBI:61977"/>
        <dbReference type="EC" id="3.1.3.16"/>
    </reaction>
    <physiologicalReaction direction="left-to-right" evidence="14">
        <dbReference type="Rhea" id="RHEA:47005"/>
    </physiologicalReaction>
</comment>
<dbReference type="Gene3D" id="3.90.190.10">
    <property type="entry name" value="Protein tyrosine phosphatase superfamily"/>
    <property type="match status" value="1"/>
</dbReference>
<dbReference type="Pfam" id="PF10409">
    <property type="entry name" value="PTEN_C2"/>
    <property type="match status" value="1"/>
</dbReference>
<dbReference type="EC" id="3.1.3.16" evidence="3"/>
<comment type="catalytic activity">
    <reaction evidence="15">
        <text>O-phospho-L-tyrosyl-[protein] + H2O = L-tyrosyl-[protein] + phosphate</text>
        <dbReference type="Rhea" id="RHEA:10684"/>
        <dbReference type="Rhea" id="RHEA-COMP:10136"/>
        <dbReference type="Rhea" id="RHEA-COMP:20101"/>
        <dbReference type="ChEBI" id="CHEBI:15377"/>
        <dbReference type="ChEBI" id="CHEBI:43474"/>
        <dbReference type="ChEBI" id="CHEBI:46858"/>
        <dbReference type="ChEBI" id="CHEBI:61978"/>
        <dbReference type="EC" id="3.1.3.48"/>
    </reaction>
    <physiologicalReaction direction="left-to-right" evidence="15">
        <dbReference type="Rhea" id="RHEA:10685"/>
    </physiologicalReaction>
</comment>
<evidence type="ECO:0000259" key="17">
    <source>
        <dbReference type="PROSITE" id="PS50056"/>
    </source>
</evidence>
<dbReference type="PROSITE" id="PS50056">
    <property type="entry name" value="TYR_PHOSPHATASE_2"/>
    <property type="match status" value="1"/>
</dbReference>
<dbReference type="SMART" id="SM01326">
    <property type="entry name" value="PTEN_C2"/>
    <property type="match status" value="1"/>
</dbReference>
<evidence type="ECO:0000256" key="8">
    <source>
        <dbReference type="ARBA" id="ARBA00034338"/>
    </source>
</evidence>
<dbReference type="EMBL" id="CAJNOI010000052">
    <property type="protein sequence ID" value="CAF0950547.1"/>
    <property type="molecule type" value="Genomic_DNA"/>
</dbReference>
<dbReference type="Proteomes" id="UP000663881">
    <property type="component" value="Unassembled WGS sequence"/>
</dbReference>